<dbReference type="GO" id="GO:0009117">
    <property type="term" value="P:nucleotide metabolic process"/>
    <property type="evidence" value="ECO:0007669"/>
    <property type="project" value="UniProtKB-KW"/>
</dbReference>
<dbReference type="Proteomes" id="UP000085678">
    <property type="component" value="Unplaced"/>
</dbReference>
<dbReference type="PANTHER" id="PTHR31699">
    <property type="entry name" value="NUDIX T16 FAMILY MEMBER"/>
    <property type="match status" value="1"/>
</dbReference>
<evidence type="ECO:0000256" key="10">
    <source>
        <dbReference type="ARBA" id="ARBA00039871"/>
    </source>
</evidence>
<comment type="cofactor">
    <cofactor evidence="1">
        <name>Co(2+)</name>
        <dbReference type="ChEBI" id="CHEBI:48828"/>
    </cofactor>
</comment>
<evidence type="ECO:0000256" key="1">
    <source>
        <dbReference type="ARBA" id="ARBA00001941"/>
    </source>
</evidence>
<evidence type="ECO:0000256" key="14">
    <source>
        <dbReference type="ARBA" id="ARBA00043162"/>
    </source>
</evidence>
<keyword evidence="5" id="KW-0694">RNA-binding</keyword>
<feature type="domain" description="Nudix hydrolase" evidence="18">
    <location>
        <begin position="46"/>
        <end position="183"/>
    </location>
</feature>
<accession>A0A1S3K9A6</accession>
<evidence type="ECO:0000256" key="15">
    <source>
        <dbReference type="ARBA" id="ARBA00047661"/>
    </source>
</evidence>
<dbReference type="InterPro" id="IPR054754">
    <property type="entry name" value="NudT16"/>
</dbReference>
<dbReference type="PROSITE" id="PS00893">
    <property type="entry name" value="NUDIX_BOX"/>
    <property type="match status" value="1"/>
</dbReference>
<dbReference type="GO" id="GO:0030515">
    <property type="term" value="F:snoRNA binding"/>
    <property type="evidence" value="ECO:0007669"/>
    <property type="project" value="TreeGrafter"/>
</dbReference>
<protein>
    <recommendedName>
        <fullName evidence="10">U8 snoRNA-decapping enzyme</fullName>
        <ecNumber evidence="9">3.6.1.64</ecNumber>
    </recommendedName>
    <alternativeName>
        <fullName evidence="13">IDP phosphatase</fullName>
    </alternativeName>
    <alternativeName>
        <fullName evidence="11">Inosine diphosphate phosphatase</fullName>
    </alternativeName>
    <alternativeName>
        <fullName evidence="12">Nucleoside diphosphate-linked moiety X motif 16</fullName>
    </alternativeName>
    <alternativeName>
        <fullName evidence="14">m7GpppN-mRNA hydrolase</fullName>
    </alternativeName>
</protein>
<dbReference type="EC" id="3.6.1.64" evidence="9"/>
<comment type="catalytic activity">
    <reaction evidence="15">
        <text>a 5'-end (N(7)-methyl 5'-triphosphoguanosine)-ribonucleoside in mRNA + H2O = N(7)-methyl-GDP + a 5'-end phospho-ribonucleoside in mRNA + 2 H(+)</text>
        <dbReference type="Rhea" id="RHEA:67484"/>
        <dbReference type="Rhea" id="RHEA-COMP:15692"/>
        <dbReference type="Rhea" id="RHEA-COMP:17167"/>
        <dbReference type="ChEBI" id="CHEBI:15377"/>
        <dbReference type="ChEBI" id="CHEBI:15378"/>
        <dbReference type="ChEBI" id="CHEBI:63714"/>
        <dbReference type="ChEBI" id="CHEBI:138282"/>
        <dbReference type="ChEBI" id="CHEBI:156461"/>
        <dbReference type="EC" id="3.6.1.62"/>
    </reaction>
    <physiologicalReaction direction="left-to-right" evidence="15">
        <dbReference type="Rhea" id="RHEA:67485"/>
    </physiologicalReaction>
</comment>
<keyword evidence="7" id="KW-0539">Nucleus</keyword>
<gene>
    <name evidence="20" type="primary">LOC106179942</name>
</gene>
<dbReference type="InterPro" id="IPR020084">
    <property type="entry name" value="NUDIX_hydrolase_CS"/>
</dbReference>
<dbReference type="PRINTS" id="PR00502">
    <property type="entry name" value="NUDIXFAMILY"/>
</dbReference>
<keyword evidence="4" id="KW-0378">Hydrolase</keyword>
<dbReference type="PANTHER" id="PTHR31699:SF1">
    <property type="entry name" value="U8 SNORNA-DECAPPING ENZYME"/>
    <property type="match status" value="1"/>
</dbReference>
<dbReference type="PROSITE" id="PS51462">
    <property type="entry name" value="NUDIX"/>
    <property type="match status" value="1"/>
</dbReference>
<organism evidence="19 20">
    <name type="scientific">Lingula anatina</name>
    <name type="common">Brachiopod</name>
    <name type="synonym">Lingula unguis</name>
    <dbReference type="NCBI Taxonomy" id="7574"/>
    <lineage>
        <taxon>Eukaryota</taxon>
        <taxon>Metazoa</taxon>
        <taxon>Spiralia</taxon>
        <taxon>Lophotrochozoa</taxon>
        <taxon>Brachiopoda</taxon>
        <taxon>Linguliformea</taxon>
        <taxon>Lingulata</taxon>
        <taxon>Lingulida</taxon>
        <taxon>Linguloidea</taxon>
        <taxon>Lingulidae</taxon>
        <taxon>Lingula</taxon>
    </lineage>
</organism>
<evidence type="ECO:0000256" key="2">
    <source>
        <dbReference type="ARBA" id="ARBA00004604"/>
    </source>
</evidence>
<dbReference type="STRING" id="7574.A0A1S3K9A6"/>
<evidence type="ECO:0000256" key="8">
    <source>
        <dbReference type="ARBA" id="ARBA00038173"/>
    </source>
</evidence>
<evidence type="ECO:0000256" key="7">
    <source>
        <dbReference type="ARBA" id="ARBA00023242"/>
    </source>
</evidence>
<dbReference type="KEGG" id="lak:106179942"/>
<dbReference type="OrthoDB" id="5950381at2759"/>
<dbReference type="Pfam" id="PF22327">
    <property type="entry name" value="Nudt16-like"/>
    <property type="match status" value="1"/>
</dbReference>
<evidence type="ECO:0000313" key="20">
    <source>
        <dbReference type="RefSeq" id="XP_013419208.1"/>
    </source>
</evidence>
<comment type="similarity">
    <text evidence="8">Belongs to the Nudix hydrolase family. NUDT16 subfamily.</text>
</comment>
<evidence type="ECO:0000259" key="18">
    <source>
        <dbReference type="PROSITE" id="PS51462"/>
    </source>
</evidence>
<dbReference type="InParanoid" id="A0A1S3K9A6"/>
<evidence type="ECO:0000256" key="9">
    <source>
        <dbReference type="ARBA" id="ARBA00038899"/>
    </source>
</evidence>
<sequence length="229" mass="26071">MADTTDGWGFLADIEGFGRPDAEGDFEEVPYNEALGRTWGKQGGKPYRHAAHAFLYALDGKKVWGLYENKAVILMNMRVDGYIGFPGGIIDDGETPEEGLNRELEEEIGLDLTKHSFCKGDHLVSHVNHRKGMVLHFYCKRVTLEDCFEIEKSTLHAKEYGIEVLGSVRVPMFTYPDEERGLPIFLTNRFCGNSKEQLLMGIERMKIMTTEEIQLALKHSESYNKKFKL</sequence>
<dbReference type="GeneID" id="106179942"/>
<dbReference type="GO" id="GO:0005730">
    <property type="term" value="C:nucleolus"/>
    <property type="evidence" value="ECO:0007669"/>
    <property type="project" value="UniProtKB-SubCell"/>
</dbReference>
<evidence type="ECO:0000256" key="4">
    <source>
        <dbReference type="ARBA" id="ARBA00022801"/>
    </source>
</evidence>
<dbReference type="InterPro" id="IPR020476">
    <property type="entry name" value="Nudix_hydrolase"/>
</dbReference>
<dbReference type="GO" id="GO:1990003">
    <property type="term" value="F:IDP phosphatase activity"/>
    <property type="evidence" value="ECO:0007669"/>
    <property type="project" value="UniProtKB-EC"/>
</dbReference>
<dbReference type="RefSeq" id="XP_013419208.1">
    <property type="nucleotide sequence ID" value="XM_013563754.1"/>
</dbReference>
<dbReference type="SUPFAM" id="SSF55811">
    <property type="entry name" value="Nudix"/>
    <property type="match status" value="1"/>
</dbReference>
<dbReference type="GO" id="GO:0005654">
    <property type="term" value="C:nucleoplasm"/>
    <property type="evidence" value="ECO:0007669"/>
    <property type="project" value="UniProtKB-SubCell"/>
</dbReference>
<dbReference type="GO" id="GO:0140933">
    <property type="term" value="F:5'-(N(7)-methylguanosine 5'-triphospho)-[mRNA] hydrolase activity"/>
    <property type="evidence" value="ECO:0007669"/>
    <property type="project" value="UniProtKB-EC"/>
</dbReference>
<keyword evidence="6" id="KW-0546">Nucleotide metabolism</keyword>
<dbReference type="GO" id="GO:1990174">
    <property type="term" value="F:phosphodiesterase decapping endonuclease activity"/>
    <property type="evidence" value="ECO:0007669"/>
    <property type="project" value="TreeGrafter"/>
</dbReference>
<dbReference type="AlphaFoldDB" id="A0A1S3K9A6"/>
<evidence type="ECO:0000256" key="5">
    <source>
        <dbReference type="ARBA" id="ARBA00022884"/>
    </source>
</evidence>
<evidence type="ECO:0000256" key="13">
    <source>
        <dbReference type="ARBA" id="ARBA00042015"/>
    </source>
</evidence>
<dbReference type="OMA" id="CDLEANT"/>
<keyword evidence="19" id="KW-1185">Reference proteome</keyword>
<comment type="catalytic activity">
    <reaction evidence="16">
        <text>IDP + H2O = IMP + phosphate + H(+)</text>
        <dbReference type="Rhea" id="RHEA:35207"/>
        <dbReference type="ChEBI" id="CHEBI:15377"/>
        <dbReference type="ChEBI" id="CHEBI:15378"/>
        <dbReference type="ChEBI" id="CHEBI:43474"/>
        <dbReference type="ChEBI" id="CHEBI:58053"/>
        <dbReference type="ChEBI" id="CHEBI:58280"/>
        <dbReference type="EC" id="3.6.1.64"/>
    </reaction>
    <physiologicalReaction direction="left-to-right" evidence="16">
        <dbReference type="Rhea" id="RHEA:35208"/>
    </physiologicalReaction>
</comment>
<dbReference type="Gene3D" id="3.90.79.10">
    <property type="entry name" value="Nucleoside Triphosphate Pyrophosphohydrolase"/>
    <property type="match status" value="1"/>
</dbReference>
<evidence type="ECO:0000256" key="16">
    <source>
        <dbReference type="ARBA" id="ARBA00047875"/>
    </source>
</evidence>
<dbReference type="GO" id="GO:0006402">
    <property type="term" value="P:mRNA catabolic process"/>
    <property type="evidence" value="ECO:0007669"/>
    <property type="project" value="TreeGrafter"/>
</dbReference>
<evidence type="ECO:0000256" key="12">
    <source>
        <dbReference type="ARBA" id="ARBA00041656"/>
    </source>
</evidence>
<dbReference type="GO" id="GO:0016077">
    <property type="term" value="P:sno(s)RNA catabolic process"/>
    <property type="evidence" value="ECO:0007669"/>
    <property type="project" value="TreeGrafter"/>
</dbReference>
<name>A0A1S3K9A6_LINAN</name>
<reference evidence="20" key="1">
    <citation type="submission" date="2025-08" db="UniProtKB">
        <authorList>
            <consortium name="RefSeq"/>
        </authorList>
    </citation>
    <scope>IDENTIFICATION</scope>
    <source>
        <tissue evidence="20">Gonads</tissue>
    </source>
</reference>
<dbReference type="InterPro" id="IPR015797">
    <property type="entry name" value="NUDIX_hydrolase-like_dom_sf"/>
</dbReference>
<evidence type="ECO:0000256" key="17">
    <source>
        <dbReference type="ARBA" id="ARBA00048945"/>
    </source>
</evidence>
<evidence type="ECO:0000256" key="6">
    <source>
        <dbReference type="ARBA" id="ARBA00023080"/>
    </source>
</evidence>
<proteinExistence type="inferred from homology"/>
<comment type="catalytic activity">
    <reaction evidence="17">
        <text>dIDP + H2O = dIMP + phosphate + H(+)</text>
        <dbReference type="Rhea" id="RHEA:35211"/>
        <dbReference type="ChEBI" id="CHEBI:15377"/>
        <dbReference type="ChEBI" id="CHEBI:15378"/>
        <dbReference type="ChEBI" id="CHEBI:43474"/>
        <dbReference type="ChEBI" id="CHEBI:61194"/>
        <dbReference type="ChEBI" id="CHEBI:62286"/>
        <dbReference type="EC" id="3.6.1.64"/>
    </reaction>
    <physiologicalReaction direction="left-to-right" evidence="17">
        <dbReference type="Rhea" id="RHEA:35212"/>
    </physiologicalReaction>
</comment>
<evidence type="ECO:0000256" key="3">
    <source>
        <dbReference type="ARBA" id="ARBA00004642"/>
    </source>
</evidence>
<dbReference type="InterPro" id="IPR000086">
    <property type="entry name" value="NUDIX_hydrolase_dom"/>
</dbReference>
<evidence type="ECO:0000313" key="19">
    <source>
        <dbReference type="Proteomes" id="UP000085678"/>
    </source>
</evidence>
<comment type="subcellular location">
    <subcellularLocation>
        <location evidence="2">Nucleus</location>
        <location evidence="2">Nucleolus</location>
    </subcellularLocation>
    <subcellularLocation>
        <location evidence="3">Nucleus</location>
        <location evidence="3">Nucleoplasm</location>
    </subcellularLocation>
</comment>
<evidence type="ECO:0000256" key="11">
    <source>
        <dbReference type="ARBA" id="ARBA00041450"/>
    </source>
</evidence>